<sequence length="272" mass="30060">MTDPTHPRFPRAARYHPDWIRAAVSGGANPLLLTEWLTEAVELRPGMRVLDLGCGRGASSVFLHTEFGVEVWAVDLWFDAAERAQRFRDAGVADAVYALHADARALPFAPGFFDAVLSIDSFVYYGTDDLYANYLTRFLRPGGQLGIAGAGLTADPGWPVPEHLAAWWEPALACLHPAEWWQAHWERSGLLEVELADAMPDGWQRWLDWQRAVAPDNAPEIAALEADRGRHLGYVRAVARRRADVEPDAPITTVPAAYTPHPLLRDPAPGAE</sequence>
<dbReference type="Pfam" id="PF13649">
    <property type="entry name" value="Methyltransf_25"/>
    <property type="match status" value="1"/>
</dbReference>
<dbReference type="InterPro" id="IPR050447">
    <property type="entry name" value="Erg6_SMT_methyltransf"/>
</dbReference>
<keyword evidence="2" id="KW-0489">Methyltransferase</keyword>
<keyword evidence="2" id="KW-0808">Transferase</keyword>
<dbReference type="EMBL" id="JBHSAX010000014">
    <property type="protein sequence ID" value="MFC3963386.1"/>
    <property type="molecule type" value="Genomic_DNA"/>
</dbReference>
<dbReference type="RefSeq" id="WP_378613129.1">
    <property type="nucleotide sequence ID" value="NZ_JBHSAX010000014.1"/>
</dbReference>
<dbReference type="PANTHER" id="PTHR44068">
    <property type="entry name" value="ZGC:194242"/>
    <property type="match status" value="1"/>
</dbReference>
<protein>
    <submittedName>
        <fullName evidence="2">SAM-dependent methyltransferase</fullName>
        <ecNumber evidence="2">2.1.1.-</ecNumber>
    </submittedName>
</protein>
<dbReference type="CDD" id="cd02440">
    <property type="entry name" value="AdoMet_MTases"/>
    <property type="match status" value="1"/>
</dbReference>
<accession>A0ABV8DTR3</accession>
<keyword evidence="3" id="KW-1185">Reference proteome</keyword>
<dbReference type="SUPFAM" id="SSF53335">
    <property type="entry name" value="S-adenosyl-L-methionine-dependent methyltransferases"/>
    <property type="match status" value="1"/>
</dbReference>
<feature type="domain" description="Methyltransferase" evidence="1">
    <location>
        <begin position="49"/>
        <end position="143"/>
    </location>
</feature>
<dbReference type="GO" id="GO:0032259">
    <property type="term" value="P:methylation"/>
    <property type="evidence" value="ECO:0007669"/>
    <property type="project" value="UniProtKB-KW"/>
</dbReference>
<dbReference type="EC" id="2.1.1.-" evidence="2"/>
<evidence type="ECO:0000313" key="2">
    <source>
        <dbReference type="EMBL" id="MFC3963386.1"/>
    </source>
</evidence>
<dbReference type="InterPro" id="IPR041698">
    <property type="entry name" value="Methyltransf_25"/>
</dbReference>
<dbReference type="Proteomes" id="UP001595696">
    <property type="component" value="Unassembled WGS sequence"/>
</dbReference>
<dbReference type="PANTHER" id="PTHR44068:SF11">
    <property type="entry name" value="GERANYL DIPHOSPHATE 2-C-METHYLTRANSFERASE"/>
    <property type="match status" value="1"/>
</dbReference>
<dbReference type="InterPro" id="IPR029063">
    <property type="entry name" value="SAM-dependent_MTases_sf"/>
</dbReference>
<proteinExistence type="predicted"/>
<evidence type="ECO:0000259" key="1">
    <source>
        <dbReference type="Pfam" id="PF13649"/>
    </source>
</evidence>
<evidence type="ECO:0000313" key="3">
    <source>
        <dbReference type="Proteomes" id="UP001595696"/>
    </source>
</evidence>
<name>A0ABV8DTR3_9NOCA</name>
<organism evidence="2 3">
    <name type="scientific">Nocardia jiangsuensis</name>
    <dbReference type="NCBI Taxonomy" id="1691563"/>
    <lineage>
        <taxon>Bacteria</taxon>
        <taxon>Bacillati</taxon>
        <taxon>Actinomycetota</taxon>
        <taxon>Actinomycetes</taxon>
        <taxon>Mycobacteriales</taxon>
        <taxon>Nocardiaceae</taxon>
        <taxon>Nocardia</taxon>
    </lineage>
</organism>
<gene>
    <name evidence="2" type="ORF">ACFO0B_15450</name>
</gene>
<comment type="caution">
    <text evidence="2">The sequence shown here is derived from an EMBL/GenBank/DDBJ whole genome shotgun (WGS) entry which is preliminary data.</text>
</comment>
<dbReference type="GO" id="GO:0008168">
    <property type="term" value="F:methyltransferase activity"/>
    <property type="evidence" value="ECO:0007669"/>
    <property type="project" value="UniProtKB-KW"/>
</dbReference>
<reference evidence="3" key="1">
    <citation type="journal article" date="2019" name="Int. J. Syst. Evol. Microbiol.">
        <title>The Global Catalogue of Microorganisms (GCM) 10K type strain sequencing project: providing services to taxonomists for standard genome sequencing and annotation.</title>
        <authorList>
            <consortium name="The Broad Institute Genomics Platform"/>
            <consortium name="The Broad Institute Genome Sequencing Center for Infectious Disease"/>
            <person name="Wu L."/>
            <person name="Ma J."/>
        </authorList>
    </citation>
    <scope>NUCLEOTIDE SEQUENCE [LARGE SCALE GENOMIC DNA]</scope>
    <source>
        <strain evidence="3">CGMCC 4.7330</strain>
    </source>
</reference>
<dbReference type="Gene3D" id="3.40.50.150">
    <property type="entry name" value="Vaccinia Virus protein VP39"/>
    <property type="match status" value="1"/>
</dbReference>